<organism evidence="8 9">
    <name type="scientific">Marssonina brunnea f. sp. multigermtubi (strain MB_m1)</name>
    <name type="common">Marssonina leaf spot fungus</name>
    <dbReference type="NCBI Taxonomy" id="1072389"/>
    <lineage>
        <taxon>Eukaryota</taxon>
        <taxon>Fungi</taxon>
        <taxon>Dikarya</taxon>
        <taxon>Ascomycota</taxon>
        <taxon>Pezizomycotina</taxon>
        <taxon>Leotiomycetes</taxon>
        <taxon>Helotiales</taxon>
        <taxon>Drepanopezizaceae</taxon>
        <taxon>Drepanopeziza</taxon>
    </lineage>
</organism>
<dbReference type="SMART" id="SM00220">
    <property type="entry name" value="S_TKc"/>
    <property type="match status" value="1"/>
</dbReference>
<feature type="transmembrane region" description="Helical" evidence="6">
    <location>
        <begin position="519"/>
        <end position="552"/>
    </location>
</feature>
<dbReference type="InParanoid" id="K1WQN9"/>
<keyword evidence="4 6" id="KW-0472">Membrane</keyword>
<evidence type="ECO:0000256" key="5">
    <source>
        <dbReference type="SAM" id="MobiDB-lite"/>
    </source>
</evidence>
<accession>K1WQN9</accession>
<dbReference type="Pfam" id="PF00069">
    <property type="entry name" value="Pkinase"/>
    <property type="match status" value="1"/>
</dbReference>
<feature type="transmembrane region" description="Helical" evidence="6">
    <location>
        <begin position="747"/>
        <end position="765"/>
    </location>
</feature>
<feature type="domain" description="Protein kinase" evidence="7">
    <location>
        <begin position="143"/>
        <end position="444"/>
    </location>
</feature>
<keyword evidence="9" id="KW-1185">Reference proteome</keyword>
<protein>
    <submittedName>
        <fullName evidence="8">Maltose permease MAL61</fullName>
    </submittedName>
</protein>
<dbReference type="GO" id="GO:0005524">
    <property type="term" value="F:ATP binding"/>
    <property type="evidence" value="ECO:0007669"/>
    <property type="project" value="InterPro"/>
</dbReference>
<proteinExistence type="predicted"/>
<evidence type="ECO:0000256" key="6">
    <source>
        <dbReference type="SAM" id="Phobius"/>
    </source>
</evidence>
<dbReference type="InterPro" id="IPR008271">
    <property type="entry name" value="Ser/Thr_kinase_AS"/>
</dbReference>
<keyword evidence="3 6" id="KW-1133">Transmembrane helix</keyword>
<dbReference type="PROSITE" id="PS00108">
    <property type="entry name" value="PROTEIN_KINASE_ST"/>
    <property type="match status" value="1"/>
</dbReference>
<dbReference type="eggNOG" id="KOG0254">
    <property type="taxonomic scope" value="Eukaryota"/>
</dbReference>
<dbReference type="EMBL" id="JH921442">
    <property type="protein sequence ID" value="EKD15331.1"/>
    <property type="molecule type" value="Genomic_DNA"/>
</dbReference>
<sequence length="957" mass="106055">MANRWRGGLGHARSGIDAPPLREIIEAAPADVNNEDKMWTSWDEDSPLLELSKMLHSQPAFPTSQGSSYASVLSVEGGMINRHIASVPRNPQVTGGLQAPSMDPNLFHGPAEARRLMLDTAQNQAIRQSWLASDVVEIEDGSWTPVKLLGRGAHGVVSLWSNSKRKLRALPWQVVVKQSPARNLALFRESTYLKKCNQTGSTHFPSLIKGFHQATDLGSEVSRIYMEFCESGDLQGLMFDLERAPNSMDERLVWRVWECLARALCVLAYGSEDGTTTGDWEELVHLDIKPANILIGGYDAGHQATQILKARRPLADLGLAEIIPGIQSEDFMNKTIGLRGTPAYYPPEQVYRFETPNRRFGSCSNVYQVGKCMYEIMNHGVVSQMNQYSSTAVTGCAITFGVEPARLMNYSNEIKDVLRRSLLTDCRERLSALELLTLQPHGQLPSQMNLSTVKDTQSRVAECQLRKISLYKERTVSIDTPAGSMFADIVVCFHSLFEFTIMVSAAGPQLKNKFSWRCLLAYLAMSLAHCQVGYSTISISGFQVMIAFLRTYGHLDPRTKTGWNMGTTPQQLAASFVNFGTILGILCAGPLGKSRRIIIGMPNGMFTTFANTYTAECAPKGLKGKLASPYGVSVCFGGLLGSITDSFTAHLHTPWAYKIPLACHMTIPGILVVLITFIPRSPRWLLVGGRADEARRSLDVLRGRAFDKDTLDEEVSQTRSSVDTEKEAIQERRYTEMFKRADRRETLLCLAVTLSNSASGIWLMLSYGTVVFQLADVRAPFRSSIFSNLAHLIGALDGLYLSPKLGRRSMLMIGHFVPGLCMLGVGVSFTLKPDSRLASSRAAETPIVAHGFFYYAFAFSVSCTLCSELVSQQLRFVTAELATWLNHITAWLVAFKTPYFINAERLGWRPKVAYICAASNLIRGGRATPENEIRDFLPVPEPQDPELGSHREHQLFN</sequence>
<keyword evidence="2 6" id="KW-0812">Transmembrane</keyword>
<dbReference type="PANTHER" id="PTHR48022">
    <property type="entry name" value="PLASTIDIC GLUCOSE TRANSPORTER 4"/>
    <property type="match status" value="1"/>
</dbReference>
<evidence type="ECO:0000256" key="3">
    <source>
        <dbReference type="ARBA" id="ARBA00022989"/>
    </source>
</evidence>
<dbReference type="eggNOG" id="KOG1826">
    <property type="taxonomic scope" value="Eukaryota"/>
</dbReference>
<gene>
    <name evidence="8" type="ORF">MBM_06547</name>
</gene>
<dbReference type="InterPro" id="IPR050360">
    <property type="entry name" value="MFS_Sugar_Transporters"/>
</dbReference>
<evidence type="ECO:0000313" key="8">
    <source>
        <dbReference type="EMBL" id="EKD15331.1"/>
    </source>
</evidence>
<evidence type="ECO:0000256" key="1">
    <source>
        <dbReference type="ARBA" id="ARBA00004141"/>
    </source>
</evidence>
<dbReference type="SUPFAM" id="SSF103473">
    <property type="entry name" value="MFS general substrate transporter"/>
    <property type="match status" value="1"/>
</dbReference>
<dbReference type="SUPFAM" id="SSF56112">
    <property type="entry name" value="Protein kinase-like (PK-like)"/>
    <property type="match status" value="1"/>
</dbReference>
<dbReference type="Proteomes" id="UP000006753">
    <property type="component" value="Unassembled WGS sequence"/>
</dbReference>
<dbReference type="PANTHER" id="PTHR48022:SF10">
    <property type="entry name" value="MAJOR FACILITATOR SUPERFAMILY (MFS) PROFILE DOMAIN-CONTAINING PROTEIN"/>
    <property type="match status" value="1"/>
</dbReference>
<dbReference type="GO" id="GO:0005351">
    <property type="term" value="F:carbohydrate:proton symporter activity"/>
    <property type="evidence" value="ECO:0007669"/>
    <property type="project" value="TreeGrafter"/>
</dbReference>
<dbReference type="InterPro" id="IPR000719">
    <property type="entry name" value="Prot_kinase_dom"/>
</dbReference>
<dbReference type="OrthoDB" id="6612291at2759"/>
<reference evidence="8 9" key="1">
    <citation type="journal article" date="2012" name="BMC Genomics">
        <title>Sequencing the genome of Marssonina brunnea reveals fungus-poplar co-evolution.</title>
        <authorList>
            <person name="Zhu S."/>
            <person name="Cao Y.-Z."/>
            <person name="Jiang C."/>
            <person name="Tan B.-Y."/>
            <person name="Wang Z."/>
            <person name="Feng S."/>
            <person name="Zhang L."/>
            <person name="Su X.-H."/>
            <person name="Brejova B."/>
            <person name="Vinar T."/>
            <person name="Xu M."/>
            <person name="Wang M.-X."/>
            <person name="Zhang S.-G."/>
            <person name="Huang M.-R."/>
            <person name="Wu R."/>
            <person name="Zhou Y."/>
        </authorList>
    </citation>
    <scope>NUCLEOTIDE SEQUENCE [LARGE SCALE GENOMIC DNA]</scope>
    <source>
        <strain evidence="8 9">MB_m1</strain>
    </source>
</reference>
<dbReference type="InterPro" id="IPR036259">
    <property type="entry name" value="MFS_trans_sf"/>
</dbReference>
<evidence type="ECO:0000256" key="2">
    <source>
        <dbReference type="ARBA" id="ARBA00022692"/>
    </source>
</evidence>
<dbReference type="GO" id="GO:0004672">
    <property type="term" value="F:protein kinase activity"/>
    <property type="evidence" value="ECO:0007669"/>
    <property type="project" value="InterPro"/>
</dbReference>
<feature type="transmembrane region" description="Helical" evidence="6">
    <location>
        <begin position="572"/>
        <end position="591"/>
    </location>
</feature>
<feature type="compositionally biased region" description="Basic and acidic residues" evidence="5">
    <location>
        <begin position="947"/>
        <end position="957"/>
    </location>
</feature>
<dbReference type="Pfam" id="PF00083">
    <property type="entry name" value="Sugar_tr"/>
    <property type="match status" value="1"/>
</dbReference>
<dbReference type="InterPro" id="IPR011009">
    <property type="entry name" value="Kinase-like_dom_sf"/>
</dbReference>
<feature type="transmembrane region" description="Helical" evidence="6">
    <location>
        <begin position="810"/>
        <end position="831"/>
    </location>
</feature>
<evidence type="ECO:0000256" key="4">
    <source>
        <dbReference type="ARBA" id="ARBA00023136"/>
    </source>
</evidence>
<name>K1WQN9_MARBU</name>
<evidence type="ECO:0000313" key="9">
    <source>
        <dbReference type="Proteomes" id="UP000006753"/>
    </source>
</evidence>
<dbReference type="Gene3D" id="1.10.510.10">
    <property type="entry name" value="Transferase(Phosphotransferase) domain 1"/>
    <property type="match status" value="1"/>
</dbReference>
<dbReference type="Gene3D" id="1.20.1250.20">
    <property type="entry name" value="MFS general substrate transporter like domains"/>
    <property type="match status" value="1"/>
</dbReference>
<dbReference type="HOGENOM" id="CLU_308369_0_0_1"/>
<feature type="region of interest" description="Disordered" evidence="5">
    <location>
        <begin position="938"/>
        <end position="957"/>
    </location>
</feature>
<comment type="subcellular location">
    <subcellularLocation>
        <location evidence="1">Membrane</location>
        <topology evidence="1">Multi-pass membrane protein</topology>
    </subcellularLocation>
</comment>
<dbReference type="PROSITE" id="PS50011">
    <property type="entry name" value="PROTEIN_KINASE_DOM"/>
    <property type="match status" value="1"/>
</dbReference>
<dbReference type="InterPro" id="IPR005828">
    <property type="entry name" value="MFS_sugar_transport-like"/>
</dbReference>
<evidence type="ECO:0000259" key="7">
    <source>
        <dbReference type="PROSITE" id="PS50011"/>
    </source>
</evidence>
<dbReference type="InterPro" id="IPR005829">
    <property type="entry name" value="Sugar_transporter_CS"/>
</dbReference>
<dbReference type="KEGG" id="mbe:MBM_06547"/>
<dbReference type="AlphaFoldDB" id="K1WQN9"/>
<dbReference type="PROSITE" id="PS00217">
    <property type="entry name" value="SUGAR_TRANSPORT_2"/>
    <property type="match status" value="1"/>
</dbReference>
<feature type="transmembrane region" description="Helical" evidence="6">
    <location>
        <begin position="485"/>
        <end position="507"/>
    </location>
</feature>
<dbReference type="GO" id="GO:0016020">
    <property type="term" value="C:membrane"/>
    <property type="evidence" value="ECO:0007669"/>
    <property type="project" value="UniProtKB-SubCell"/>
</dbReference>